<comment type="subcellular location">
    <subcellularLocation>
        <location evidence="1">Membrane</location>
    </subcellularLocation>
</comment>
<dbReference type="PROSITE" id="PS50007">
    <property type="entry name" value="PIPLC_X_DOMAIN"/>
    <property type="match status" value="1"/>
</dbReference>
<feature type="domain" description="GP-PDE" evidence="9">
    <location>
        <begin position="43"/>
        <end position="320"/>
    </location>
</feature>
<feature type="transmembrane region" description="Helical" evidence="8">
    <location>
        <begin position="212"/>
        <end position="232"/>
    </location>
</feature>
<dbReference type="InterPro" id="IPR017946">
    <property type="entry name" value="PLC-like_Pdiesterase_TIM-brl"/>
</dbReference>
<feature type="transmembrane region" description="Helical" evidence="8">
    <location>
        <begin position="6"/>
        <end position="25"/>
    </location>
</feature>
<sequence>MEWYWILIIVIISLYIILAATLFCFPPWRKENPIIIDLDENKVLLGSHRAGSKERFESTIPAFRNSLGQAMNFIELDVHTTKDGKIVVFHDPTVYRMTGLDRTIEELNYDEIPPIMDRVKFPFGDGFYEKQEGIDEPRVPLLREIFELFPGVPMNIDLKRGSPEQAQEVYNMILEFKREDITYIGDTFEKENKIVNKIIKGTRVRSFASVQYTIRTVLLYFLGILQFFPFKYHSFWWPYIPPPVKWMKHENKKLSCKYSCILKIFQCCTWLMKPMFWHLKRKGVLVIFWGIDTQQEFRQALKYPIHGVLTDCPSEMRKAMDSITEKYKTTLPLPKRKGV</sequence>
<dbReference type="PROSITE" id="PS51704">
    <property type="entry name" value="GP_PDE"/>
    <property type="match status" value="1"/>
</dbReference>
<evidence type="ECO:0000313" key="11">
    <source>
        <dbReference type="Proteomes" id="UP001295684"/>
    </source>
</evidence>
<dbReference type="Pfam" id="PF03009">
    <property type="entry name" value="GDPD"/>
    <property type="match status" value="1"/>
</dbReference>
<evidence type="ECO:0000313" key="10">
    <source>
        <dbReference type="EMBL" id="CAI2373936.1"/>
    </source>
</evidence>
<dbReference type="InterPro" id="IPR030395">
    <property type="entry name" value="GP_PDE_dom"/>
</dbReference>
<keyword evidence="7 8" id="KW-0472">Membrane</keyword>
<dbReference type="InterPro" id="IPR052271">
    <property type="entry name" value="GDPD-Related"/>
</dbReference>
<keyword evidence="3 8" id="KW-0812">Transmembrane</keyword>
<organism evidence="10 11">
    <name type="scientific">Euplotes crassus</name>
    <dbReference type="NCBI Taxonomy" id="5936"/>
    <lineage>
        <taxon>Eukaryota</taxon>
        <taxon>Sar</taxon>
        <taxon>Alveolata</taxon>
        <taxon>Ciliophora</taxon>
        <taxon>Intramacronucleata</taxon>
        <taxon>Spirotrichea</taxon>
        <taxon>Hypotrichia</taxon>
        <taxon>Euplotida</taxon>
        <taxon>Euplotidae</taxon>
        <taxon>Moneuplotes</taxon>
    </lineage>
</organism>
<reference evidence="10" key="1">
    <citation type="submission" date="2023-07" db="EMBL/GenBank/DDBJ databases">
        <authorList>
            <consortium name="AG Swart"/>
            <person name="Singh M."/>
            <person name="Singh A."/>
            <person name="Seah K."/>
            <person name="Emmerich C."/>
        </authorList>
    </citation>
    <scope>NUCLEOTIDE SEQUENCE</scope>
    <source>
        <strain evidence="10">DP1</strain>
    </source>
</reference>
<evidence type="ECO:0000256" key="4">
    <source>
        <dbReference type="ARBA" id="ARBA00022801"/>
    </source>
</evidence>
<dbReference type="AlphaFoldDB" id="A0AAD1XJK8"/>
<dbReference type="GO" id="GO:0046475">
    <property type="term" value="P:glycerophospholipid catabolic process"/>
    <property type="evidence" value="ECO:0007669"/>
    <property type="project" value="TreeGrafter"/>
</dbReference>
<dbReference type="Proteomes" id="UP001295684">
    <property type="component" value="Unassembled WGS sequence"/>
</dbReference>
<evidence type="ECO:0000256" key="2">
    <source>
        <dbReference type="ARBA" id="ARBA00007277"/>
    </source>
</evidence>
<dbReference type="PANTHER" id="PTHR42758">
    <property type="entry name" value="PHOSPHATIDYLGLYCEROL PHOSPHOLIPASE C"/>
    <property type="match status" value="1"/>
</dbReference>
<protein>
    <recommendedName>
        <fullName evidence="9">GP-PDE domain-containing protein</fullName>
    </recommendedName>
</protein>
<evidence type="ECO:0000256" key="8">
    <source>
        <dbReference type="SAM" id="Phobius"/>
    </source>
</evidence>
<dbReference type="PANTHER" id="PTHR42758:SF2">
    <property type="entry name" value="PHOSPHATIDYLGLYCEROL PHOSPHOLIPASE C"/>
    <property type="match status" value="1"/>
</dbReference>
<keyword evidence="5 8" id="KW-1133">Transmembrane helix</keyword>
<accession>A0AAD1XJK8</accession>
<dbReference type="GO" id="GO:0008081">
    <property type="term" value="F:phosphoric diester hydrolase activity"/>
    <property type="evidence" value="ECO:0007669"/>
    <property type="project" value="InterPro"/>
</dbReference>
<evidence type="ECO:0000256" key="3">
    <source>
        <dbReference type="ARBA" id="ARBA00022692"/>
    </source>
</evidence>
<proteinExistence type="inferred from homology"/>
<keyword evidence="4" id="KW-0378">Hydrolase</keyword>
<keyword evidence="11" id="KW-1185">Reference proteome</keyword>
<dbReference type="EMBL" id="CAMPGE010015304">
    <property type="protein sequence ID" value="CAI2373936.1"/>
    <property type="molecule type" value="Genomic_DNA"/>
</dbReference>
<keyword evidence="6" id="KW-0443">Lipid metabolism</keyword>
<dbReference type="GO" id="GO:0016020">
    <property type="term" value="C:membrane"/>
    <property type="evidence" value="ECO:0007669"/>
    <property type="project" value="UniProtKB-SubCell"/>
</dbReference>
<dbReference type="SUPFAM" id="SSF51695">
    <property type="entry name" value="PLC-like phosphodiesterases"/>
    <property type="match status" value="1"/>
</dbReference>
<evidence type="ECO:0000256" key="7">
    <source>
        <dbReference type="ARBA" id="ARBA00023136"/>
    </source>
</evidence>
<evidence type="ECO:0000256" key="6">
    <source>
        <dbReference type="ARBA" id="ARBA00023098"/>
    </source>
</evidence>
<comment type="similarity">
    <text evidence="2">Belongs to the glycerophosphoryl diester phosphodiesterase family.</text>
</comment>
<gene>
    <name evidence="10" type="ORF">ECRASSUSDP1_LOCUS15285</name>
</gene>
<evidence type="ECO:0000256" key="5">
    <source>
        <dbReference type="ARBA" id="ARBA00022989"/>
    </source>
</evidence>
<dbReference type="GO" id="GO:0005737">
    <property type="term" value="C:cytoplasm"/>
    <property type="evidence" value="ECO:0007669"/>
    <property type="project" value="UniProtKB-ARBA"/>
</dbReference>
<dbReference type="Gene3D" id="3.20.20.190">
    <property type="entry name" value="Phosphatidylinositol (PI) phosphodiesterase"/>
    <property type="match status" value="1"/>
</dbReference>
<name>A0AAD1XJK8_EUPCR</name>
<evidence type="ECO:0000256" key="1">
    <source>
        <dbReference type="ARBA" id="ARBA00004370"/>
    </source>
</evidence>
<comment type="caution">
    <text evidence="10">The sequence shown here is derived from an EMBL/GenBank/DDBJ whole genome shotgun (WGS) entry which is preliminary data.</text>
</comment>
<evidence type="ECO:0000259" key="9">
    <source>
        <dbReference type="PROSITE" id="PS51704"/>
    </source>
</evidence>